<evidence type="ECO:0000259" key="4">
    <source>
        <dbReference type="Pfam" id="PF06725"/>
    </source>
</evidence>
<dbReference type="Gene3D" id="1.10.101.10">
    <property type="entry name" value="PGBD-like superfamily/PGBD"/>
    <property type="match status" value="1"/>
</dbReference>
<dbReference type="InterPro" id="IPR036366">
    <property type="entry name" value="PGBDSf"/>
</dbReference>
<dbReference type="InterPro" id="IPR036365">
    <property type="entry name" value="PGBD-like_sf"/>
</dbReference>
<evidence type="ECO:0000256" key="1">
    <source>
        <dbReference type="ARBA" id="ARBA00022729"/>
    </source>
</evidence>
<dbReference type="SUPFAM" id="SSF47090">
    <property type="entry name" value="PGBD-like"/>
    <property type="match status" value="1"/>
</dbReference>
<evidence type="ECO:0000313" key="6">
    <source>
        <dbReference type="Proteomes" id="UP000214973"/>
    </source>
</evidence>
<dbReference type="PANTHER" id="PTHR39160">
    <property type="entry name" value="CELL WALL-BINDING PROTEIN YOCH"/>
    <property type="match status" value="1"/>
</dbReference>
<dbReference type="AlphaFoldDB" id="A0A239YQ65"/>
<dbReference type="Gene3D" id="2.40.40.10">
    <property type="entry name" value="RlpA-like domain"/>
    <property type="match status" value="1"/>
</dbReference>
<accession>A0A239YQ65</accession>
<keyword evidence="6" id="KW-1185">Reference proteome</keyword>
<dbReference type="KEGG" id="vrm:44547418_00626"/>
<evidence type="ECO:0000313" key="5">
    <source>
        <dbReference type="EMBL" id="SNV60892.1"/>
    </source>
</evidence>
<dbReference type="GO" id="GO:0004553">
    <property type="term" value="F:hydrolase activity, hydrolyzing O-glycosyl compounds"/>
    <property type="evidence" value="ECO:0007669"/>
    <property type="project" value="InterPro"/>
</dbReference>
<dbReference type="InterPro" id="IPR002477">
    <property type="entry name" value="Peptidoglycan-bd-like"/>
</dbReference>
<dbReference type="Proteomes" id="UP000214973">
    <property type="component" value="Chromosome 1"/>
</dbReference>
<reference evidence="5 6" key="1">
    <citation type="submission" date="2017-06" db="EMBL/GenBank/DDBJ databases">
        <authorList>
            <consortium name="Pathogen Informatics"/>
        </authorList>
    </citation>
    <scope>NUCLEOTIDE SEQUENCE [LARGE SCALE GENOMIC DNA]</scope>
    <source>
        <strain evidence="5 6">NCTC12018</strain>
    </source>
</reference>
<name>A0A239YQ65_9FIRM</name>
<dbReference type="Pfam" id="PF06725">
    <property type="entry name" value="3D"/>
    <property type="match status" value="1"/>
</dbReference>
<evidence type="ECO:0000259" key="3">
    <source>
        <dbReference type="Pfam" id="PF01471"/>
    </source>
</evidence>
<dbReference type="InterPro" id="IPR010611">
    <property type="entry name" value="3D_dom"/>
</dbReference>
<evidence type="ECO:0000256" key="2">
    <source>
        <dbReference type="SAM" id="SignalP"/>
    </source>
</evidence>
<dbReference type="PANTHER" id="PTHR39160:SF4">
    <property type="entry name" value="RESUSCITATION-PROMOTING FACTOR RPFB"/>
    <property type="match status" value="1"/>
</dbReference>
<dbReference type="InterPro" id="IPR051933">
    <property type="entry name" value="Resuscitation_pf_RpfB"/>
</dbReference>
<organism evidence="5 6">
    <name type="scientific">Veillonella rodentium</name>
    <dbReference type="NCBI Taxonomy" id="248315"/>
    <lineage>
        <taxon>Bacteria</taxon>
        <taxon>Bacillati</taxon>
        <taxon>Bacillota</taxon>
        <taxon>Negativicutes</taxon>
        <taxon>Veillonellales</taxon>
        <taxon>Veillonellaceae</taxon>
        <taxon>Veillonella</taxon>
    </lineage>
</organism>
<feature type="chain" id="PRO_5012241273" evidence="2">
    <location>
        <begin position="25"/>
        <end position="202"/>
    </location>
</feature>
<dbReference type="EMBL" id="LT906470">
    <property type="protein sequence ID" value="SNV60892.1"/>
    <property type="molecule type" value="Genomic_DNA"/>
</dbReference>
<dbReference type="Pfam" id="PF01471">
    <property type="entry name" value="PG_binding_1"/>
    <property type="match status" value="1"/>
</dbReference>
<feature type="domain" description="Peptidoglycan binding-like" evidence="3">
    <location>
        <begin position="33"/>
        <end position="88"/>
    </location>
</feature>
<dbReference type="SUPFAM" id="SSF50685">
    <property type="entry name" value="Barwin-like endoglucanases"/>
    <property type="match status" value="1"/>
</dbReference>
<dbReference type="GO" id="GO:0009254">
    <property type="term" value="P:peptidoglycan turnover"/>
    <property type="evidence" value="ECO:0007669"/>
    <property type="project" value="InterPro"/>
</dbReference>
<feature type="signal peptide" evidence="2">
    <location>
        <begin position="1"/>
        <end position="24"/>
    </location>
</feature>
<feature type="domain" description="3D" evidence="4">
    <location>
        <begin position="144"/>
        <end position="202"/>
    </location>
</feature>
<keyword evidence="1 2" id="KW-0732">Signal</keyword>
<dbReference type="GO" id="GO:0019867">
    <property type="term" value="C:outer membrane"/>
    <property type="evidence" value="ECO:0007669"/>
    <property type="project" value="InterPro"/>
</dbReference>
<proteinExistence type="predicted"/>
<dbReference type="RefSeq" id="WP_095065635.1">
    <property type="nucleotide sequence ID" value="NZ_LT906470.1"/>
</dbReference>
<sequence>MIKKIIIACTLVCMTAMMSSVILAKTIDRGARGKHVTKVQTILKHHGFLHDSVDGIYGRNTEQAVRNFQKSKGLTANGRVDSNTMKELEKIELQYGGHGTQRGHNGVPNKYTRVLTMEASAYSSQDPGNGKYTATGSRLRKGLVSVDPKVIPLGTKLYIEGYGYAVADDTGGAIRGHRIDLAYDTRAEALQFGRQTVKVYVL</sequence>
<dbReference type="InterPro" id="IPR036908">
    <property type="entry name" value="RlpA-like_sf"/>
</dbReference>
<protein>
    <submittedName>
        <fullName evidence="5">Cell wall-binding protein yocH</fullName>
    </submittedName>
</protein>
<gene>
    <name evidence="5" type="primary">yocH_1</name>
    <name evidence="5" type="ORF">SAMEA44547418_00626</name>
</gene>
<dbReference type="CDD" id="cd22786">
    <property type="entry name" value="DPBB_YuiC-like"/>
    <property type="match status" value="1"/>
</dbReference>